<proteinExistence type="inferred from homology"/>
<organism evidence="5 6">
    <name type="scientific">Enterococcus hirae</name>
    <dbReference type="NCBI Taxonomy" id="1354"/>
    <lineage>
        <taxon>Bacteria</taxon>
        <taxon>Bacillati</taxon>
        <taxon>Bacillota</taxon>
        <taxon>Bacilli</taxon>
        <taxon>Lactobacillales</taxon>
        <taxon>Enterococcaceae</taxon>
        <taxon>Enterococcus</taxon>
    </lineage>
</organism>
<dbReference type="RefSeq" id="WP_010737389.1">
    <property type="nucleotide sequence ID" value="NZ_CABEEP010000001.1"/>
</dbReference>
<evidence type="ECO:0000256" key="2">
    <source>
        <dbReference type="ARBA" id="ARBA00022801"/>
    </source>
</evidence>
<dbReference type="GO" id="GO:0005975">
    <property type="term" value="P:carbohydrate metabolic process"/>
    <property type="evidence" value="ECO:0007669"/>
    <property type="project" value="InterPro"/>
</dbReference>
<evidence type="ECO:0000313" key="6">
    <source>
        <dbReference type="Proteomes" id="UP000352698"/>
    </source>
</evidence>
<dbReference type="EMBL" id="CABEEP010000001">
    <property type="protein sequence ID" value="VTQ62990.1"/>
    <property type="molecule type" value="Genomic_DNA"/>
</dbReference>
<dbReference type="AlphaFoldDB" id="A0A7Z9DHN0"/>
<dbReference type="GO" id="GO:0004563">
    <property type="term" value="F:beta-N-acetylhexosaminidase activity"/>
    <property type="evidence" value="ECO:0007669"/>
    <property type="project" value="UniProtKB-ARBA"/>
</dbReference>
<gene>
    <name evidence="5" type="ORF">NCTC12204_01147</name>
</gene>
<dbReference type="PANTHER" id="PTHR21040:SF8">
    <property type="entry name" value="BCDNA.GH04120"/>
    <property type="match status" value="1"/>
</dbReference>
<dbReference type="InterPro" id="IPR015883">
    <property type="entry name" value="Glyco_hydro_20_cat"/>
</dbReference>
<evidence type="ECO:0000313" key="5">
    <source>
        <dbReference type="EMBL" id="VTQ62990.1"/>
    </source>
</evidence>
<accession>A0A7Z9DHN0</accession>
<keyword evidence="2 5" id="KW-0378">Hydrolase</keyword>
<name>A0A7Z9DHN0_ENTHR</name>
<evidence type="ECO:0000256" key="1">
    <source>
        <dbReference type="ARBA" id="ARBA00006285"/>
    </source>
</evidence>
<dbReference type="InterPro" id="IPR017853">
    <property type="entry name" value="GH"/>
</dbReference>
<reference evidence="5 6" key="1">
    <citation type="submission" date="2019-05" db="EMBL/GenBank/DDBJ databases">
        <authorList>
            <consortium name="Pathogen Informatics"/>
        </authorList>
    </citation>
    <scope>NUCLEOTIDE SEQUENCE [LARGE SCALE GENOMIC DNA]</scope>
    <source>
        <strain evidence="5 6">NCTC12204</strain>
    </source>
</reference>
<feature type="domain" description="Glycoside Hydrolase 20C C-terminal" evidence="4">
    <location>
        <begin position="416"/>
        <end position="601"/>
    </location>
</feature>
<dbReference type="Pfam" id="PF18088">
    <property type="entry name" value="Glyco_H_20C_C"/>
    <property type="match status" value="1"/>
</dbReference>
<dbReference type="PANTHER" id="PTHR21040">
    <property type="entry name" value="BCDNA.GH04120"/>
    <property type="match status" value="1"/>
</dbReference>
<sequence>MQVSIELTDVMRDFFEIATNELALTISDNGKPLQLIQRNGSLKIENKENETFIYFQEKAHLFRALSLWLDRCEEEFVYEEFPQFEKIGPMVDLSRNAVMTVDQLKHFFVLCSKMGLNSCMLYMEDTYQIPDYPYFGYCRGAYSLEELKALDAFADTIGIELIPCIQTLAHLTNPLKWGFANGMRDTSDILLVEEEKTYQFLDRAISVIAAAFKTSKIHIGMDEAHDLGRGHYLTQHGLIDRFDIMEKHLKKVMEICRNYQLQPMMWSDMFFRIGSKSGDYYDKDVYFPEDLIAKIPEISMVYWDYYHHSKEEYQLHFSNHKKLQRPIVFAGGIWTWNGLAPNYGKSFETTSASLSVAKEEKINEVYATLWGDDSAETPIIASLLGLQQFSEEQFAPEVSMELIKERFRLFHHLEADDFLLLDAFDQTKGVAKNNPDGSNSSKLALYQDLLYGLYDVDLQNLELPSHYKDLSEKLSSITANEDTQTMFTFYQKLAQVLFVKTNLIGRSYRAYQSKRNDQLQLILHELEVLTKKINELQHLHRQLWFEWNKPFGYEIIDLRYGALKSRIETTVWRLKKFLTGEIKQLPELEQTPLPFDAPFKTASGVGRNLFHGIYSASKLSDI</sequence>
<dbReference type="InterPro" id="IPR041063">
    <property type="entry name" value="Glyco_H_20C_C"/>
</dbReference>
<evidence type="ECO:0000259" key="3">
    <source>
        <dbReference type="Pfam" id="PF00728"/>
    </source>
</evidence>
<dbReference type="Gene3D" id="3.20.20.80">
    <property type="entry name" value="Glycosidases"/>
    <property type="match status" value="1"/>
</dbReference>
<evidence type="ECO:0000259" key="4">
    <source>
        <dbReference type="Pfam" id="PF18088"/>
    </source>
</evidence>
<comment type="caution">
    <text evidence="5">The sequence shown here is derived from an EMBL/GenBank/DDBJ whole genome shotgun (WGS) entry which is preliminary data.</text>
</comment>
<comment type="similarity">
    <text evidence="1">Belongs to the glycosyl hydrolase 20 family.</text>
</comment>
<protein>
    <submittedName>
        <fullName evidence="5">Glycoside hydrolase</fullName>
    </submittedName>
</protein>
<dbReference type="CDD" id="cd06565">
    <property type="entry name" value="GH20_GcnA-like"/>
    <property type="match status" value="1"/>
</dbReference>
<dbReference type="InterPro" id="IPR038901">
    <property type="entry name" value="HEXDC-like"/>
</dbReference>
<dbReference type="Proteomes" id="UP000352698">
    <property type="component" value="Unassembled WGS sequence"/>
</dbReference>
<dbReference type="SUPFAM" id="SSF51445">
    <property type="entry name" value="(Trans)glycosidases"/>
    <property type="match status" value="1"/>
</dbReference>
<dbReference type="Pfam" id="PF00728">
    <property type="entry name" value="Glyco_hydro_20"/>
    <property type="match status" value="1"/>
</dbReference>
<feature type="domain" description="Glycoside hydrolase family 20 catalytic" evidence="3">
    <location>
        <begin position="139"/>
        <end position="270"/>
    </location>
</feature>
<dbReference type="Gene3D" id="1.20.120.670">
    <property type="entry name" value="N-acetyl-b-d-glucoasminidase"/>
    <property type="match status" value="1"/>
</dbReference>